<dbReference type="CDD" id="cd05262">
    <property type="entry name" value="SDR_a7"/>
    <property type="match status" value="1"/>
</dbReference>
<sequence>MRVFLTGASGFIGSAIVQELIQAGHQVVGLVRSDASAKSLTEAGGEPFIGSLDDLDGLARGASAADAVIHTAFVHDFSNYAASAQTDKRAIETFGTALAGSNRPLIVTAGILVLQSSHGDLITEDDLATPEPRASETATMAFTDSGVRTSVIRLPPSVHDKGDHGFVPALIDIARQKGVSAYVGNGNNRWPAVHRLDAAKLYRLALEKGTAGSRYNVIADQGIPFREIAETIGKHLNLPVVSKSPEEAPDHFAWLARFVAFDSPASSAKTREQLDWQPMQPGLIEDLDMGHYFER</sequence>
<evidence type="ECO:0000313" key="3">
    <source>
        <dbReference type="Proteomes" id="UP001202180"/>
    </source>
</evidence>
<dbReference type="InterPro" id="IPR051783">
    <property type="entry name" value="NAD(P)-dependent_oxidoreduct"/>
</dbReference>
<proteinExistence type="predicted"/>
<reference evidence="2 3" key="1">
    <citation type="submission" date="2022-04" db="EMBL/GenBank/DDBJ databases">
        <title>Spirosoma sp. strain RP8 genome sequencing and assembly.</title>
        <authorList>
            <person name="Jung Y."/>
        </authorList>
    </citation>
    <scope>NUCLEOTIDE SEQUENCE [LARGE SCALE GENOMIC DNA]</scope>
    <source>
        <strain evidence="2 3">RP8</strain>
    </source>
</reference>
<dbReference type="Proteomes" id="UP001202180">
    <property type="component" value="Unassembled WGS sequence"/>
</dbReference>
<organism evidence="2 3">
    <name type="scientific">Spirosoma liriopis</name>
    <dbReference type="NCBI Taxonomy" id="2937440"/>
    <lineage>
        <taxon>Bacteria</taxon>
        <taxon>Pseudomonadati</taxon>
        <taxon>Bacteroidota</taxon>
        <taxon>Cytophagia</taxon>
        <taxon>Cytophagales</taxon>
        <taxon>Cytophagaceae</taxon>
        <taxon>Spirosoma</taxon>
    </lineage>
</organism>
<dbReference type="SUPFAM" id="SSF51735">
    <property type="entry name" value="NAD(P)-binding Rossmann-fold domains"/>
    <property type="match status" value="1"/>
</dbReference>
<gene>
    <name evidence="2" type="ORF">M0L20_22830</name>
</gene>
<dbReference type="EMBL" id="JALPRF010000004">
    <property type="protein sequence ID" value="MCK8494722.1"/>
    <property type="molecule type" value="Genomic_DNA"/>
</dbReference>
<keyword evidence="3" id="KW-1185">Reference proteome</keyword>
<evidence type="ECO:0000313" key="2">
    <source>
        <dbReference type="EMBL" id="MCK8494722.1"/>
    </source>
</evidence>
<dbReference type="RefSeq" id="WP_248479297.1">
    <property type="nucleotide sequence ID" value="NZ_JALPRF010000004.1"/>
</dbReference>
<accession>A0ABT0HSB0</accession>
<dbReference type="InterPro" id="IPR016040">
    <property type="entry name" value="NAD(P)-bd_dom"/>
</dbReference>
<evidence type="ECO:0000259" key="1">
    <source>
        <dbReference type="Pfam" id="PF13460"/>
    </source>
</evidence>
<feature type="domain" description="NAD(P)-binding" evidence="1">
    <location>
        <begin position="7"/>
        <end position="120"/>
    </location>
</feature>
<dbReference type="PANTHER" id="PTHR48079">
    <property type="entry name" value="PROTEIN YEEZ"/>
    <property type="match status" value="1"/>
</dbReference>
<protein>
    <submittedName>
        <fullName evidence="2">SDR family oxidoreductase</fullName>
    </submittedName>
</protein>
<dbReference type="Pfam" id="PF13460">
    <property type="entry name" value="NAD_binding_10"/>
    <property type="match status" value="1"/>
</dbReference>
<dbReference type="PANTHER" id="PTHR48079:SF6">
    <property type="entry name" value="NAD(P)-BINDING DOMAIN-CONTAINING PROTEIN-RELATED"/>
    <property type="match status" value="1"/>
</dbReference>
<comment type="caution">
    <text evidence="2">The sequence shown here is derived from an EMBL/GenBank/DDBJ whole genome shotgun (WGS) entry which is preliminary data.</text>
</comment>
<dbReference type="Gene3D" id="3.40.50.720">
    <property type="entry name" value="NAD(P)-binding Rossmann-like Domain"/>
    <property type="match status" value="1"/>
</dbReference>
<dbReference type="InterPro" id="IPR036291">
    <property type="entry name" value="NAD(P)-bd_dom_sf"/>
</dbReference>
<name>A0ABT0HSB0_9BACT</name>